<dbReference type="EMBL" id="KB294691">
    <property type="protein sequence ID" value="ELU14187.1"/>
    <property type="molecule type" value="Genomic_DNA"/>
</dbReference>
<proteinExistence type="predicted"/>
<keyword evidence="6" id="KW-1185">Reference proteome</keyword>
<dbReference type="EnsemblMetazoa" id="CapteT209704">
    <property type="protein sequence ID" value="CapteP209704"/>
    <property type="gene ID" value="CapteG209704"/>
</dbReference>
<accession>R7V6Y4</accession>
<dbReference type="SUPFAM" id="SSF52058">
    <property type="entry name" value="L domain-like"/>
    <property type="match status" value="1"/>
</dbReference>
<evidence type="ECO:0000313" key="4">
    <source>
        <dbReference type="EMBL" id="ELU14187.1"/>
    </source>
</evidence>
<dbReference type="InterPro" id="IPR001611">
    <property type="entry name" value="Leu-rich_rpt"/>
</dbReference>
<dbReference type="STRING" id="283909.R7V6Y4"/>
<evidence type="ECO:0000256" key="2">
    <source>
        <dbReference type="ARBA" id="ARBA00022737"/>
    </source>
</evidence>
<dbReference type="PANTHER" id="PTHR45712">
    <property type="entry name" value="AGAP008170-PA"/>
    <property type="match status" value="1"/>
</dbReference>
<dbReference type="PANTHER" id="PTHR45712:SF22">
    <property type="entry name" value="INSULIN-LIKE GROWTH FACTOR-BINDING PROTEIN COMPLEX ACID LABILE SUBUNIT"/>
    <property type="match status" value="1"/>
</dbReference>
<dbReference type="Pfam" id="PF13855">
    <property type="entry name" value="LRR_8"/>
    <property type="match status" value="1"/>
</dbReference>
<dbReference type="Gene3D" id="3.80.10.10">
    <property type="entry name" value="Ribonuclease Inhibitor"/>
    <property type="match status" value="1"/>
</dbReference>
<organism evidence="4">
    <name type="scientific">Capitella teleta</name>
    <name type="common">Polychaete worm</name>
    <dbReference type="NCBI Taxonomy" id="283909"/>
    <lineage>
        <taxon>Eukaryota</taxon>
        <taxon>Metazoa</taxon>
        <taxon>Spiralia</taxon>
        <taxon>Lophotrochozoa</taxon>
        <taxon>Annelida</taxon>
        <taxon>Polychaeta</taxon>
        <taxon>Sedentaria</taxon>
        <taxon>Scolecida</taxon>
        <taxon>Capitellidae</taxon>
        <taxon>Capitella</taxon>
    </lineage>
</organism>
<evidence type="ECO:0000256" key="3">
    <source>
        <dbReference type="SAM" id="SignalP"/>
    </source>
</evidence>
<protein>
    <recommendedName>
        <fullName evidence="7">LRRCT domain-containing protein</fullName>
    </recommendedName>
</protein>
<reference evidence="4 6" key="2">
    <citation type="journal article" date="2013" name="Nature">
        <title>Insights into bilaterian evolution from three spiralian genomes.</title>
        <authorList>
            <person name="Simakov O."/>
            <person name="Marletaz F."/>
            <person name="Cho S.J."/>
            <person name="Edsinger-Gonzales E."/>
            <person name="Havlak P."/>
            <person name="Hellsten U."/>
            <person name="Kuo D.H."/>
            <person name="Larsson T."/>
            <person name="Lv J."/>
            <person name="Arendt D."/>
            <person name="Savage R."/>
            <person name="Osoegawa K."/>
            <person name="de Jong P."/>
            <person name="Grimwood J."/>
            <person name="Chapman J.A."/>
            <person name="Shapiro H."/>
            <person name="Aerts A."/>
            <person name="Otillar R.P."/>
            <person name="Terry A.Y."/>
            <person name="Boore J.L."/>
            <person name="Grigoriev I.V."/>
            <person name="Lindberg D.R."/>
            <person name="Seaver E.C."/>
            <person name="Weisblat D.A."/>
            <person name="Putnam N.H."/>
            <person name="Rokhsar D.S."/>
        </authorList>
    </citation>
    <scope>NUCLEOTIDE SEQUENCE</scope>
    <source>
        <strain evidence="4 6">I ESC-2004</strain>
    </source>
</reference>
<evidence type="ECO:0000256" key="1">
    <source>
        <dbReference type="ARBA" id="ARBA00022614"/>
    </source>
</evidence>
<evidence type="ECO:0000313" key="5">
    <source>
        <dbReference type="EnsemblMetazoa" id="CapteP209704"/>
    </source>
</evidence>
<keyword evidence="1" id="KW-0433">Leucine-rich repeat</keyword>
<dbReference type="InterPro" id="IPR050333">
    <property type="entry name" value="SLRP"/>
</dbReference>
<gene>
    <name evidence="4" type="ORF">CAPTEDRAFT_209704</name>
</gene>
<dbReference type="OrthoDB" id="6130270at2759"/>
<evidence type="ECO:0000313" key="6">
    <source>
        <dbReference type="Proteomes" id="UP000014760"/>
    </source>
</evidence>
<evidence type="ECO:0008006" key="7">
    <source>
        <dbReference type="Google" id="ProtNLM"/>
    </source>
</evidence>
<reference evidence="5" key="3">
    <citation type="submission" date="2015-06" db="UniProtKB">
        <authorList>
            <consortium name="EnsemblMetazoa"/>
        </authorList>
    </citation>
    <scope>IDENTIFICATION</scope>
</reference>
<name>R7V6Y4_CAPTE</name>
<feature type="signal peptide" evidence="3">
    <location>
        <begin position="1"/>
        <end position="16"/>
    </location>
</feature>
<keyword evidence="3" id="KW-0732">Signal</keyword>
<dbReference type="InterPro" id="IPR032675">
    <property type="entry name" value="LRR_dom_sf"/>
</dbReference>
<sequence>MWFTLFVCLVPINVWGFVTLKNQGLLQVPTDVISGTTSLSLVQNNISVVHNDAFGYLPKLKNLFFGENNLSIIEDHAFRGTVLFHLSLAKNKLKWFPNLNDIGTTLSVLYINGNDLRFIRAKQIEELIQLTSLHFGATQIYSLADLSILPALNYVTIFSMNIPCCNKLITLKSDFFSNATYLGTKPSPCNYPEKLKGVDWWNITRNDIDIPCPAVDEEFIKKKRLTLHGYLFILDLPIQLASPLIKRPKGYITGKSDN</sequence>
<dbReference type="EMBL" id="AMQN01018657">
    <property type="status" value="NOT_ANNOTATED_CDS"/>
    <property type="molecule type" value="Genomic_DNA"/>
</dbReference>
<dbReference type="AlphaFoldDB" id="R7V6Y4"/>
<feature type="chain" id="PRO_5008788779" description="LRRCT domain-containing protein" evidence="3">
    <location>
        <begin position="17"/>
        <end position="258"/>
    </location>
</feature>
<reference evidence="6" key="1">
    <citation type="submission" date="2012-12" db="EMBL/GenBank/DDBJ databases">
        <authorList>
            <person name="Hellsten U."/>
            <person name="Grimwood J."/>
            <person name="Chapman J.A."/>
            <person name="Shapiro H."/>
            <person name="Aerts A."/>
            <person name="Otillar R.P."/>
            <person name="Terry A.Y."/>
            <person name="Boore J.L."/>
            <person name="Simakov O."/>
            <person name="Marletaz F."/>
            <person name="Cho S.-J."/>
            <person name="Edsinger-Gonzales E."/>
            <person name="Havlak P."/>
            <person name="Kuo D.-H."/>
            <person name="Larsson T."/>
            <person name="Lv J."/>
            <person name="Arendt D."/>
            <person name="Savage R."/>
            <person name="Osoegawa K."/>
            <person name="de Jong P."/>
            <person name="Lindberg D.R."/>
            <person name="Seaver E.C."/>
            <person name="Weisblat D.A."/>
            <person name="Putnam N.H."/>
            <person name="Grigoriev I.V."/>
            <person name="Rokhsar D.S."/>
        </authorList>
    </citation>
    <scope>NUCLEOTIDE SEQUENCE</scope>
    <source>
        <strain evidence="6">I ESC-2004</strain>
    </source>
</reference>
<dbReference type="HOGENOM" id="CLU_074440_1_0_1"/>
<keyword evidence="2" id="KW-0677">Repeat</keyword>
<dbReference type="Proteomes" id="UP000014760">
    <property type="component" value="Unassembled WGS sequence"/>
</dbReference>